<dbReference type="SUPFAM" id="SSF54518">
    <property type="entry name" value="Tubby C-terminal domain-like"/>
    <property type="match status" value="1"/>
</dbReference>
<dbReference type="InterPro" id="IPR025659">
    <property type="entry name" value="Tubby-like_C"/>
</dbReference>
<dbReference type="Gene3D" id="2.40.160.200">
    <property type="entry name" value="LURP1-related"/>
    <property type="match status" value="1"/>
</dbReference>
<dbReference type="PANTHER" id="PTHR31087:SF120">
    <property type="entry name" value="PROTEIN LURP-ONE-RELATED 10-LIKE"/>
    <property type="match status" value="1"/>
</dbReference>
<proteinExistence type="inferred from homology"/>
<dbReference type="AlphaFoldDB" id="A0A5N6RKT5"/>
<evidence type="ECO:0000313" key="3">
    <source>
        <dbReference type="Proteomes" id="UP000327013"/>
    </source>
</evidence>
<dbReference type="PANTHER" id="PTHR31087">
    <property type="match status" value="1"/>
</dbReference>
<gene>
    <name evidence="2" type="ORF">FH972_017086</name>
</gene>
<dbReference type="InterPro" id="IPR007612">
    <property type="entry name" value="LOR"/>
</dbReference>
<accession>A0A5N6RKT5</accession>
<name>A0A5N6RKT5_9ROSI</name>
<sequence length="212" mass="23398">MEQATKVAAEAHPANWVISPNYCAPHPVELTIVRKAMTITHGNFDITGVDGNIVFKVRAPFAIFRNPGIVLLDAAGNPILTLRPKSSSIFHRKWKVFKGDSTDSANLLFSTKLSSAFQFKTKIDVFLANNTREDVCDFKVKQSYWERSCDVYAGNSSTVVAQMHKKQSLFGKDKFMVTVNPNIDYAFIAAVIVILCEINYSNRQSGAASAGS</sequence>
<evidence type="ECO:0008006" key="4">
    <source>
        <dbReference type="Google" id="ProtNLM"/>
    </source>
</evidence>
<dbReference type="Proteomes" id="UP000327013">
    <property type="component" value="Chromosome 7"/>
</dbReference>
<evidence type="ECO:0000313" key="2">
    <source>
        <dbReference type="EMBL" id="KAE8099077.1"/>
    </source>
</evidence>
<keyword evidence="3" id="KW-1185">Reference proteome</keyword>
<protein>
    <recommendedName>
        <fullName evidence="4">Protein LURP-one-related 15</fullName>
    </recommendedName>
</protein>
<reference evidence="2 3" key="1">
    <citation type="submission" date="2019-06" db="EMBL/GenBank/DDBJ databases">
        <title>A chromosomal-level reference genome of Carpinus fangiana (Coryloideae, Betulaceae).</title>
        <authorList>
            <person name="Yang X."/>
            <person name="Wang Z."/>
            <person name="Zhang L."/>
            <person name="Hao G."/>
            <person name="Liu J."/>
            <person name="Yang Y."/>
        </authorList>
    </citation>
    <scope>NUCLEOTIDE SEQUENCE [LARGE SCALE GENOMIC DNA]</scope>
    <source>
        <strain evidence="2">Cfa_2016G</strain>
        <tissue evidence="2">Leaf</tissue>
    </source>
</reference>
<evidence type="ECO:0000256" key="1">
    <source>
        <dbReference type="ARBA" id="ARBA00005437"/>
    </source>
</evidence>
<dbReference type="Pfam" id="PF04525">
    <property type="entry name" value="LOR"/>
    <property type="match status" value="1"/>
</dbReference>
<comment type="similarity">
    <text evidence="1">Belongs to the LOR family.</text>
</comment>
<dbReference type="InterPro" id="IPR038595">
    <property type="entry name" value="LOR_sf"/>
</dbReference>
<dbReference type="OrthoDB" id="97518at2759"/>
<dbReference type="EMBL" id="CM017327">
    <property type="protein sequence ID" value="KAE8099077.1"/>
    <property type="molecule type" value="Genomic_DNA"/>
</dbReference>
<organism evidence="2 3">
    <name type="scientific">Carpinus fangiana</name>
    <dbReference type="NCBI Taxonomy" id="176857"/>
    <lineage>
        <taxon>Eukaryota</taxon>
        <taxon>Viridiplantae</taxon>
        <taxon>Streptophyta</taxon>
        <taxon>Embryophyta</taxon>
        <taxon>Tracheophyta</taxon>
        <taxon>Spermatophyta</taxon>
        <taxon>Magnoliopsida</taxon>
        <taxon>eudicotyledons</taxon>
        <taxon>Gunneridae</taxon>
        <taxon>Pentapetalae</taxon>
        <taxon>rosids</taxon>
        <taxon>fabids</taxon>
        <taxon>Fagales</taxon>
        <taxon>Betulaceae</taxon>
        <taxon>Carpinus</taxon>
    </lineage>
</organism>